<dbReference type="SUPFAM" id="SSF53474">
    <property type="entry name" value="alpha/beta-Hydrolases"/>
    <property type="match status" value="1"/>
</dbReference>
<accession>A0A7S8C9T9</accession>
<name>A0A7S8C9T9_9BACI</name>
<keyword evidence="2" id="KW-1185">Reference proteome</keyword>
<evidence type="ECO:0000313" key="1">
    <source>
        <dbReference type="EMBL" id="QPC46059.1"/>
    </source>
</evidence>
<dbReference type="KEGG" id="mcui:G8O30_03335"/>
<reference evidence="1 2" key="1">
    <citation type="submission" date="2019-07" db="EMBL/GenBank/DDBJ databases">
        <title>Genome sequence of 2 isolates from Red Sea Mangroves.</title>
        <authorList>
            <person name="Sefrji F."/>
            <person name="Michoud G."/>
            <person name="Merlino G."/>
            <person name="Daffonchio D."/>
        </authorList>
    </citation>
    <scope>NUCLEOTIDE SEQUENCE [LARGE SCALE GENOMIC DNA]</scope>
    <source>
        <strain evidence="1 2">R1DC41</strain>
    </source>
</reference>
<evidence type="ECO:0000313" key="2">
    <source>
        <dbReference type="Proteomes" id="UP000593626"/>
    </source>
</evidence>
<gene>
    <name evidence="1" type="ORF">G8O30_03335</name>
</gene>
<dbReference type="AlphaFoldDB" id="A0A7S8C9T9"/>
<dbReference type="Proteomes" id="UP000593626">
    <property type="component" value="Chromosome"/>
</dbReference>
<dbReference type="Gene3D" id="3.40.50.1820">
    <property type="entry name" value="alpha/beta hydrolase"/>
    <property type="match status" value="1"/>
</dbReference>
<dbReference type="RefSeq" id="WP_239673581.1">
    <property type="nucleotide sequence ID" value="NZ_CP049742.1"/>
</dbReference>
<dbReference type="InterPro" id="IPR029058">
    <property type="entry name" value="AB_hydrolase_fold"/>
</dbReference>
<dbReference type="GO" id="GO:0016787">
    <property type="term" value="F:hydrolase activity"/>
    <property type="evidence" value="ECO:0007669"/>
    <property type="project" value="UniProtKB-KW"/>
</dbReference>
<protein>
    <submittedName>
        <fullName evidence="1">Hydrolase</fullName>
    </submittedName>
</protein>
<proteinExistence type="predicted"/>
<dbReference type="EMBL" id="CP049742">
    <property type="protein sequence ID" value="QPC46059.1"/>
    <property type="molecule type" value="Genomic_DNA"/>
</dbReference>
<organism evidence="1 2">
    <name type="scientific">Mangrovibacillus cuniculi</name>
    <dbReference type="NCBI Taxonomy" id="2593652"/>
    <lineage>
        <taxon>Bacteria</taxon>
        <taxon>Bacillati</taxon>
        <taxon>Bacillota</taxon>
        <taxon>Bacilli</taxon>
        <taxon>Bacillales</taxon>
        <taxon>Bacillaceae</taxon>
        <taxon>Mangrovibacillus</taxon>
    </lineage>
</organism>
<sequence>MEQRTFQLFNEWCIVHYPEKPSGFGVLIIGDTQHFVDEKSSFWLQHYGRNQMLEELLDAGYTVFTSNLYGKHWGSDKAAELVILLYKYMIKTEILNHRIHIITEGMGSLLLPKLLHELSDKIRSICIVSPCVSLRHYAEQEKHQRLFFKRWLQEVSIAHQQSVESTMGSISTILENNWSVGDNPLFIAHIVERGKYEGQIAHVKTIFEKRTSNGLTTEFHYIMPEKRILLMRKMIYFMRKFEKVL</sequence>
<keyword evidence="1" id="KW-0378">Hydrolase</keyword>